<dbReference type="EMBL" id="DAKRPA010000182">
    <property type="protein sequence ID" value="DAZ95984.1"/>
    <property type="molecule type" value="Genomic_DNA"/>
</dbReference>
<accession>A0AAV2YTP6</accession>
<reference evidence="1" key="2">
    <citation type="journal article" date="2023" name="Microbiol Resour">
        <title>Decontamination and Annotation of the Draft Genome Sequence of the Oomycete Lagenidium giganteum ARSEF 373.</title>
        <authorList>
            <person name="Morgan W.R."/>
            <person name="Tartar A."/>
        </authorList>
    </citation>
    <scope>NUCLEOTIDE SEQUENCE</scope>
    <source>
        <strain evidence="1">ARSEF 373</strain>
    </source>
</reference>
<gene>
    <name evidence="1" type="ORF">N0F65_009285</name>
</gene>
<dbReference type="Proteomes" id="UP001146120">
    <property type="component" value="Unassembled WGS sequence"/>
</dbReference>
<dbReference type="AlphaFoldDB" id="A0AAV2YTP6"/>
<sequence>MFMLKKKKPQVDRKKQMIAAAWDLSKVAVIFISIRAASVLLNKQDY</sequence>
<protein>
    <submittedName>
        <fullName evidence="1">Uncharacterized protein</fullName>
    </submittedName>
</protein>
<reference evidence="1" key="1">
    <citation type="submission" date="2022-11" db="EMBL/GenBank/DDBJ databases">
        <authorList>
            <person name="Morgan W.R."/>
            <person name="Tartar A."/>
        </authorList>
    </citation>
    <scope>NUCLEOTIDE SEQUENCE</scope>
    <source>
        <strain evidence="1">ARSEF 373</strain>
    </source>
</reference>
<organism evidence="1 2">
    <name type="scientific">Lagenidium giganteum</name>
    <dbReference type="NCBI Taxonomy" id="4803"/>
    <lineage>
        <taxon>Eukaryota</taxon>
        <taxon>Sar</taxon>
        <taxon>Stramenopiles</taxon>
        <taxon>Oomycota</taxon>
        <taxon>Peronosporomycetes</taxon>
        <taxon>Pythiales</taxon>
        <taxon>Pythiaceae</taxon>
    </lineage>
</organism>
<evidence type="ECO:0000313" key="2">
    <source>
        <dbReference type="Proteomes" id="UP001146120"/>
    </source>
</evidence>
<comment type="caution">
    <text evidence="1">The sequence shown here is derived from an EMBL/GenBank/DDBJ whole genome shotgun (WGS) entry which is preliminary data.</text>
</comment>
<evidence type="ECO:0000313" key="1">
    <source>
        <dbReference type="EMBL" id="DAZ95984.1"/>
    </source>
</evidence>
<name>A0AAV2YTP6_9STRA</name>
<proteinExistence type="predicted"/>
<keyword evidence="2" id="KW-1185">Reference proteome</keyword>